<evidence type="ECO:0000256" key="3">
    <source>
        <dbReference type="ARBA" id="ARBA00022777"/>
    </source>
</evidence>
<dbReference type="Gene3D" id="1.25.40.340">
    <property type="match status" value="1"/>
</dbReference>
<feature type="compositionally biased region" description="Low complexity" evidence="5">
    <location>
        <begin position="26"/>
        <end position="51"/>
    </location>
</feature>
<feature type="domain" description="DhaK" evidence="7">
    <location>
        <begin position="1"/>
        <end position="366"/>
    </location>
</feature>
<keyword evidence="4" id="KW-0067">ATP-binding</keyword>
<gene>
    <name evidence="8" type="ORF">DUNSADRAFT_9392</name>
</gene>
<dbReference type="PANTHER" id="PTHR28629">
    <property type="entry name" value="TRIOKINASE/FMN CYCLASE"/>
    <property type="match status" value="1"/>
</dbReference>
<keyword evidence="1" id="KW-0808">Transferase</keyword>
<organism evidence="8 9">
    <name type="scientific">Dunaliella salina</name>
    <name type="common">Green alga</name>
    <name type="synonym">Protococcus salinus</name>
    <dbReference type="NCBI Taxonomy" id="3046"/>
    <lineage>
        <taxon>Eukaryota</taxon>
        <taxon>Viridiplantae</taxon>
        <taxon>Chlorophyta</taxon>
        <taxon>core chlorophytes</taxon>
        <taxon>Chlorophyceae</taxon>
        <taxon>CS clade</taxon>
        <taxon>Chlamydomonadales</taxon>
        <taxon>Dunaliellaceae</taxon>
        <taxon>Dunaliella</taxon>
    </lineage>
</organism>
<dbReference type="InterPro" id="IPR036117">
    <property type="entry name" value="DhaL_dom_sf"/>
</dbReference>
<evidence type="ECO:0008006" key="10">
    <source>
        <dbReference type="Google" id="ProtNLM"/>
    </source>
</evidence>
<dbReference type="EMBL" id="MU069776">
    <property type="protein sequence ID" value="KAF5834078.1"/>
    <property type="molecule type" value="Genomic_DNA"/>
</dbReference>
<evidence type="ECO:0000256" key="5">
    <source>
        <dbReference type="SAM" id="MobiDB-lite"/>
    </source>
</evidence>
<sequence>MQLFHSKSMHYAQRVQSPVRTPPAVPSSSVPRAPTTKRSPIASAPSAMPASGSTKLMNSPDTLVQNALDGLIMQHPHLTKLDGFPDLKVILNKEHDKSKNVSVIAGDRLHFGLAAEQAKAEGLKVEMVPVGDDLAIDEPGLAGRRGIAGTILVNKVAGAVAQTGAPMEQVVDAAKKAAAACGTMGVALRVCTLPGKPPSDRIKEGEMEVGLGIHGEPGASTTTAMPAKDIVKLMIDKMYNSSFFQLKIKVERCYVGPYMTSVDMSGASLTVMRLPAGKEGDDMLALLDAPSTTAGWLSAGHVADISPVPLPPGSRQTGPTTKRPDQLTPYGTILDKAIRAAATSLIEASKGLDELDTKGKAESPGPKEFAPALRAAVEAMQKYGGARAGSRTMLDAWLPACEALEEVVAKGETNGAAAADAAAAAAEKGAEATKGMKAAAGRSSYVPAEVLASVPDPGAVAVSIWMRNVANALK</sequence>
<evidence type="ECO:0000256" key="1">
    <source>
        <dbReference type="ARBA" id="ARBA00022679"/>
    </source>
</evidence>
<dbReference type="InterPro" id="IPR050861">
    <property type="entry name" value="Dihydroxyacetone_Kinase"/>
</dbReference>
<reference evidence="8" key="1">
    <citation type="submission" date="2017-08" db="EMBL/GenBank/DDBJ databases">
        <authorList>
            <person name="Polle J.E."/>
            <person name="Barry K."/>
            <person name="Cushman J."/>
            <person name="Schmutz J."/>
            <person name="Tran D."/>
            <person name="Hathwaick L.T."/>
            <person name="Yim W.C."/>
            <person name="Jenkins J."/>
            <person name="Mckie-Krisberg Z.M."/>
            <person name="Prochnik S."/>
            <person name="Lindquist E."/>
            <person name="Dockter R.B."/>
            <person name="Adam C."/>
            <person name="Molina H."/>
            <person name="Bunkerborg J."/>
            <person name="Jin E."/>
            <person name="Buchheim M."/>
            <person name="Magnuson J."/>
        </authorList>
    </citation>
    <scope>NUCLEOTIDE SEQUENCE</scope>
    <source>
        <strain evidence="8">CCAP 19/18</strain>
    </source>
</reference>
<dbReference type="InterPro" id="IPR004006">
    <property type="entry name" value="DhaK_dom"/>
</dbReference>
<dbReference type="SUPFAM" id="SSF101473">
    <property type="entry name" value="DhaL-like"/>
    <property type="match status" value="1"/>
</dbReference>
<evidence type="ECO:0000313" key="9">
    <source>
        <dbReference type="Proteomes" id="UP000815325"/>
    </source>
</evidence>
<dbReference type="Proteomes" id="UP000815325">
    <property type="component" value="Unassembled WGS sequence"/>
</dbReference>
<evidence type="ECO:0000259" key="6">
    <source>
        <dbReference type="PROSITE" id="PS51480"/>
    </source>
</evidence>
<dbReference type="Pfam" id="PF02733">
    <property type="entry name" value="Dak1"/>
    <property type="match status" value="1"/>
</dbReference>
<feature type="domain" description="DhaL" evidence="6">
    <location>
        <begin position="249"/>
        <end position="471"/>
    </location>
</feature>
<keyword evidence="3" id="KW-0418">Kinase</keyword>
<accession>A0ABQ7GHJ2</accession>
<proteinExistence type="predicted"/>
<dbReference type="PROSITE" id="PS51480">
    <property type="entry name" value="DHAL"/>
    <property type="match status" value="1"/>
</dbReference>
<comment type="caution">
    <text evidence="8">The sequence shown here is derived from an EMBL/GenBank/DDBJ whole genome shotgun (WGS) entry which is preliminary data.</text>
</comment>
<evidence type="ECO:0000256" key="2">
    <source>
        <dbReference type="ARBA" id="ARBA00022741"/>
    </source>
</evidence>
<feature type="region of interest" description="Disordered" evidence="5">
    <location>
        <begin position="1"/>
        <end position="59"/>
    </location>
</feature>
<evidence type="ECO:0000313" key="8">
    <source>
        <dbReference type="EMBL" id="KAF5834078.1"/>
    </source>
</evidence>
<dbReference type="Gene3D" id="3.30.1180.20">
    <property type="entry name" value="Dihydroxyacetone kinase, domain 2"/>
    <property type="match status" value="2"/>
</dbReference>
<dbReference type="PANTHER" id="PTHR28629:SF4">
    <property type="entry name" value="TRIOKINASE_FMN CYCLASE"/>
    <property type="match status" value="1"/>
</dbReference>
<keyword evidence="2" id="KW-0547">Nucleotide-binding</keyword>
<evidence type="ECO:0000256" key="4">
    <source>
        <dbReference type="ARBA" id="ARBA00022840"/>
    </source>
</evidence>
<name>A0ABQ7GHJ2_DUNSA</name>
<evidence type="ECO:0000259" key="7">
    <source>
        <dbReference type="PROSITE" id="PS51481"/>
    </source>
</evidence>
<dbReference type="InterPro" id="IPR004007">
    <property type="entry name" value="DhaL_dom"/>
</dbReference>
<dbReference type="SMART" id="SM01120">
    <property type="entry name" value="Dak2"/>
    <property type="match status" value="1"/>
</dbReference>
<dbReference type="Pfam" id="PF02734">
    <property type="entry name" value="Dak2"/>
    <property type="match status" value="1"/>
</dbReference>
<dbReference type="Gene3D" id="3.40.50.10440">
    <property type="entry name" value="Dihydroxyacetone kinase, domain 1"/>
    <property type="match status" value="1"/>
</dbReference>
<protein>
    <recommendedName>
        <fullName evidence="10">DhaK domain-containing protein</fullName>
    </recommendedName>
</protein>
<dbReference type="PROSITE" id="PS51481">
    <property type="entry name" value="DHAK"/>
    <property type="match status" value="1"/>
</dbReference>
<feature type="region of interest" description="Disordered" evidence="5">
    <location>
        <begin position="307"/>
        <end position="328"/>
    </location>
</feature>
<dbReference type="SUPFAM" id="SSF82549">
    <property type="entry name" value="DAK1/DegV-like"/>
    <property type="match status" value="1"/>
</dbReference>
<keyword evidence="9" id="KW-1185">Reference proteome</keyword>